<dbReference type="EMBL" id="PECL01000010">
    <property type="protein sequence ID" value="TEA02413.1"/>
    <property type="molecule type" value="Genomic_DNA"/>
</dbReference>
<sequence length="122" mass="13374">MAEVRLVTVGESVGAEPDYRFTLANERTYLAWVRTSLALIASGVALMQFVPEFWIPGARHVASILLVITGGVLAMAAARRRRRVQDAMRCDADLPPSHMPTFLSVLLLGMVVLLVALLLKGW</sequence>
<dbReference type="InterPro" id="IPR003807">
    <property type="entry name" value="DUF202"/>
</dbReference>
<comment type="subcellular location">
    <subcellularLocation>
        <location evidence="1">Endomembrane system</location>
        <topology evidence="1">Multi-pass membrane protein</topology>
    </subcellularLocation>
</comment>
<dbReference type="OrthoDB" id="582337at2"/>
<evidence type="ECO:0000313" key="8">
    <source>
        <dbReference type="Proteomes" id="UP000294604"/>
    </source>
</evidence>
<dbReference type="Pfam" id="PF02656">
    <property type="entry name" value="DUF202"/>
    <property type="match status" value="1"/>
</dbReference>
<reference evidence="7 8" key="1">
    <citation type="journal article" date="2019" name="Sci. Rep.">
        <title>Extended insight into the Mycobacterium chelonae-abscessus complex through whole genome sequencing of Mycobacterium salmoniphilum outbreak and Mycobacterium salmoniphilum-like strains.</title>
        <authorList>
            <person name="Behra P.R.K."/>
            <person name="Das S."/>
            <person name="Pettersson B.M.F."/>
            <person name="Shirreff L."/>
            <person name="DuCote T."/>
            <person name="Jacobsson K.G."/>
            <person name="Ennis D.G."/>
            <person name="Kirsebom L.A."/>
        </authorList>
    </citation>
    <scope>NUCLEOTIDE SEQUENCE [LARGE SCALE GENOMIC DNA]</scope>
    <source>
        <strain evidence="7 8">CCUG 60884</strain>
    </source>
</reference>
<evidence type="ECO:0000256" key="3">
    <source>
        <dbReference type="ARBA" id="ARBA00022989"/>
    </source>
</evidence>
<protein>
    <submittedName>
        <fullName evidence="7">Inner membrane protein YidH</fullName>
    </submittedName>
</protein>
<evidence type="ECO:0000256" key="4">
    <source>
        <dbReference type="ARBA" id="ARBA00023136"/>
    </source>
</evidence>
<evidence type="ECO:0000256" key="5">
    <source>
        <dbReference type="SAM" id="Phobius"/>
    </source>
</evidence>
<keyword evidence="4 5" id="KW-0472">Membrane</keyword>
<feature type="transmembrane region" description="Helical" evidence="5">
    <location>
        <begin position="61"/>
        <end position="78"/>
    </location>
</feature>
<evidence type="ECO:0000256" key="1">
    <source>
        <dbReference type="ARBA" id="ARBA00004127"/>
    </source>
</evidence>
<keyword evidence="3 5" id="KW-1133">Transmembrane helix</keyword>
<evidence type="ECO:0000313" key="7">
    <source>
        <dbReference type="EMBL" id="TEA02413.1"/>
    </source>
</evidence>
<feature type="domain" description="DUF202" evidence="6">
    <location>
        <begin position="20"/>
        <end position="86"/>
    </location>
</feature>
<dbReference type="GO" id="GO:0012505">
    <property type="term" value="C:endomembrane system"/>
    <property type="evidence" value="ECO:0007669"/>
    <property type="project" value="UniProtKB-SubCell"/>
</dbReference>
<dbReference type="RefSeq" id="WP_134086233.1">
    <property type="nucleotide sequence ID" value="NZ_JAPDRC010000006.1"/>
</dbReference>
<gene>
    <name evidence="7" type="primary">yidH_1</name>
    <name evidence="7" type="ORF">CCUG60884_03545</name>
</gene>
<evidence type="ECO:0000256" key="2">
    <source>
        <dbReference type="ARBA" id="ARBA00022692"/>
    </source>
</evidence>
<keyword evidence="2 5" id="KW-0812">Transmembrane</keyword>
<dbReference type="AlphaFoldDB" id="A0A4R8SRP8"/>
<dbReference type="STRING" id="404941.GCA_002013645_01813"/>
<accession>A0A4R8SRP8</accession>
<organism evidence="7 8">
    <name type="scientific">Mycobacteroides salmoniphilum</name>
    <dbReference type="NCBI Taxonomy" id="404941"/>
    <lineage>
        <taxon>Bacteria</taxon>
        <taxon>Bacillati</taxon>
        <taxon>Actinomycetota</taxon>
        <taxon>Actinomycetes</taxon>
        <taxon>Mycobacteriales</taxon>
        <taxon>Mycobacteriaceae</taxon>
        <taxon>Mycobacteroides</taxon>
    </lineage>
</organism>
<feature type="transmembrane region" description="Helical" evidence="5">
    <location>
        <begin position="29"/>
        <end position="49"/>
    </location>
</feature>
<dbReference type="Proteomes" id="UP000294604">
    <property type="component" value="Unassembled WGS sequence"/>
</dbReference>
<evidence type="ECO:0000259" key="6">
    <source>
        <dbReference type="Pfam" id="PF02656"/>
    </source>
</evidence>
<proteinExistence type="predicted"/>
<name>A0A4R8SRP8_9MYCO</name>
<feature type="transmembrane region" description="Helical" evidence="5">
    <location>
        <begin position="99"/>
        <end position="119"/>
    </location>
</feature>
<comment type="caution">
    <text evidence="7">The sequence shown here is derived from an EMBL/GenBank/DDBJ whole genome shotgun (WGS) entry which is preliminary data.</text>
</comment>